<keyword evidence="4" id="KW-1185">Reference proteome</keyword>
<dbReference type="PANTHER" id="PTHR48048:SF45">
    <property type="entry name" value="GLYCOSYLTRANSFERASE"/>
    <property type="match status" value="1"/>
</dbReference>
<protein>
    <recommendedName>
        <fullName evidence="5">UDP-glycosyltransferases domain-containing protein</fullName>
    </recommendedName>
</protein>
<organism evidence="3 4">
    <name type="scientific">Lactuca sativa</name>
    <name type="common">Garden lettuce</name>
    <dbReference type="NCBI Taxonomy" id="4236"/>
    <lineage>
        <taxon>Eukaryota</taxon>
        <taxon>Viridiplantae</taxon>
        <taxon>Streptophyta</taxon>
        <taxon>Embryophyta</taxon>
        <taxon>Tracheophyta</taxon>
        <taxon>Spermatophyta</taxon>
        <taxon>Magnoliopsida</taxon>
        <taxon>eudicotyledons</taxon>
        <taxon>Gunneridae</taxon>
        <taxon>Pentapetalae</taxon>
        <taxon>asterids</taxon>
        <taxon>campanulids</taxon>
        <taxon>Asterales</taxon>
        <taxon>Asteraceae</taxon>
        <taxon>Cichorioideae</taxon>
        <taxon>Cichorieae</taxon>
        <taxon>Lactucinae</taxon>
        <taxon>Lactuca</taxon>
    </lineage>
</organism>
<proteinExistence type="inferred from homology"/>
<dbReference type="InterPro" id="IPR002213">
    <property type="entry name" value="UDP_glucos_trans"/>
</dbReference>
<dbReference type="Pfam" id="PF00201">
    <property type="entry name" value="UDPGT"/>
    <property type="match status" value="1"/>
</dbReference>
<evidence type="ECO:0000256" key="1">
    <source>
        <dbReference type="ARBA" id="ARBA00009995"/>
    </source>
</evidence>
<comment type="caution">
    <text evidence="3">The sequence shown here is derived from an EMBL/GenBank/DDBJ whole genome shotgun (WGS) entry which is preliminary data.</text>
</comment>
<dbReference type="Gene3D" id="3.40.50.2000">
    <property type="entry name" value="Glycogen Phosphorylase B"/>
    <property type="match status" value="1"/>
</dbReference>
<keyword evidence="2" id="KW-0808">Transferase</keyword>
<reference evidence="3 4" key="1">
    <citation type="journal article" date="2017" name="Nat. Commun.">
        <title>Genome assembly with in vitro proximity ligation data and whole-genome triplication in lettuce.</title>
        <authorList>
            <person name="Reyes-Chin-Wo S."/>
            <person name="Wang Z."/>
            <person name="Yang X."/>
            <person name="Kozik A."/>
            <person name="Arikit S."/>
            <person name="Song C."/>
            <person name="Xia L."/>
            <person name="Froenicke L."/>
            <person name="Lavelle D.O."/>
            <person name="Truco M.J."/>
            <person name="Xia R."/>
            <person name="Zhu S."/>
            <person name="Xu C."/>
            <person name="Xu H."/>
            <person name="Xu X."/>
            <person name="Cox K."/>
            <person name="Korf I."/>
            <person name="Meyers B.C."/>
            <person name="Michelmore R.W."/>
        </authorList>
    </citation>
    <scope>NUCLEOTIDE SEQUENCE [LARGE SCALE GENOMIC DNA]</scope>
    <source>
        <strain evidence="4">cv. Salinas</strain>
        <tissue evidence="3">Seedlings</tissue>
    </source>
</reference>
<evidence type="ECO:0000256" key="2">
    <source>
        <dbReference type="ARBA" id="ARBA00022679"/>
    </source>
</evidence>
<dbReference type="AlphaFoldDB" id="A0A9R1XVA1"/>
<sequence>MMNTYMELETHFLPVYPVGPVLNLDGVDRNPHDDDVRNWLDGPPLSSELFLCFGSANSFEEVEMKEIPHGLERSGHHILWCLLGKVIRQAPQVAVLAHNAIGGFVSHCGWNMVLESLWFGAPLEIWSVYAEQQINAFELIGGGDYVGI</sequence>
<name>A0A9R1XVA1_LACSA</name>
<dbReference type="SUPFAM" id="SSF53756">
    <property type="entry name" value="UDP-Glycosyltransferase/glycogen phosphorylase"/>
    <property type="match status" value="1"/>
</dbReference>
<evidence type="ECO:0008006" key="5">
    <source>
        <dbReference type="Google" id="ProtNLM"/>
    </source>
</evidence>
<dbReference type="GO" id="GO:0035251">
    <property type="term" value="F:UDP-glucosyltransferase activity"/>
    <property type="evidence" value="ECO:0007669"/>
    <property type="project" value="InterPro"/>
</dbReference>
<evidence type="ECO:0000313" key="3">
    <source>
        <dbReference type="EMBL" id="KAJ0227079.1"/>
    </source>
</evidence>
<gene>
    <name evidence="3" type="ORF">LSAT_V11C100032940</name>
</gene>
<dbReference type="PANTHER" id="PTHR48048">
    <property type="entry name" value="GLYCOSYLTRANSFERASE"/>
    <property type="match status" value="1"/>
</dbReference>
<comment type="similarity">
    <text evidence="1">Belongs to the UDP-glycosyltransferase family.</text>
</comment>
<dbReference type="Proteomes" id="UP000235145">
    <property type="component" value="Unassembled WGS sequence"/>
</dbReference>
<evidence type="ECO:0000313" key="4">
    <source>
        <dbReference type="Proteomes" id="UP000235145"/>
    </source>
</evidence>
<dbReference type="EMBL" id="NBSK02000001">
    <property type="protein sequence ID" value="KAJ0227079.1"/>
    <property type="molecule type" value="Genomic_DNA"/>
</dbReference>
<dbReference type="InterPro" id="IPR050481">
    <property type="entry name" value="UDP-glycosyltransf_plant"/>
</dbReference>
<accession>A0A9R1XVA1</accession>